<comment type="caution">
    <text evidence="2">The sequence shown here is derived from an EMBL/GenBank/DDBJ whole genome shotgun (WGS) entry which is preliminary data.</text>
</comment>
<reference evidence="2 3" key="1">
    <citation type="submission" date="2021-04" db="EMBL/GenBank/DDBJ databases">
        <title>Genome analysis of Polyangium sp.</title>
        <authorList>
            <person name="Li Y."/>
            <person name="Wang J."/>
        </authorList>
    </citation>
    <scope>NUCLEOTIDE SEQUENCE [LARGE SCALE GENOMIC DNA]</scope>
    <source>
        <strain evidence="2 3">SDU14</strain>
    </source>
</reference>
<dbReference type="Proteomes" id="UP001151081">
    <property type="component" value="Unassembled WGS sequence"/>
</dbReference>
<sequence length="82" mass="9249">MSTQDVLEMWERRIEERGALRGRNEGLREGQRSLLLQLLRRRFGELPPAVVARVEAADTEALESFAARLLVAKSADEVVADE</sequence>
<dbReference type="InterPro" id="IPR025587">
    <property type="entry name" value="DUF4351"/>
</dbReference>
<feature type="domain" description="DUF4351" evidence="1">
    <location>
        <begin position="25"/>
        <end position="77"/>
    </location>
</feature>
<proteinExistence type="predicted"/>
<dbReference type="RefSeq" id="WP_272418146.1">
    <property type="nucleotide sequence ID" value="NZ_JAGTJJ010000001.1"/>
</dbReference>
<evidence type="ECO:0000259" key="1">
    <source>
        <dbReference type="Pfam" id="PF14261"/>
    </source>
</evidence>
<gene>
    <name evidence="2" type="ORF">KEG57_02925</name>
</gene>
<name>A0A9X3X0Y5_9BACT</name>
<keyword evidence="3" id="KW-1185">Reference proteome</keyword>
<dbReference type="EMBL" id="JAGTJJ010000001">
    <property type="protein sequence ID" value="MDC3979436.1"/>
    <property type="molecule type" value="Genomic_DNA"/>
</dbReference>
<dbReference type="PANTHER" id="PTHR35586:SF1">
    <property type="entry name" value="SLL1691 PROTEIN"/>
    <property type="match status" value="1"/>
</dbReference>
<protein>
    <submittedName>
        <fullName evidence="2">DUF4351 domain-containing protein</fullName>
    </submittedName>
</protein>
<organism evidence="2 3">
    <name type="scientific">Polyangium jinanense</name>
    <dbReference type="NCBI Taxonomy" id="2829994"/>
    <lineage>
        <taxon>Bacteria</taxon>
        <taxon>Pseudomonadati</taxon>
        <taxon>Myxococcota</taxon>
        <taxon>Polyangia</taxon>
        <taxon>Polyangiales</taxon>
        <taxon>Polyangiaceae</taxon>
        <taxon>Polyangium</taxon>
    </lineage>
</organism>
<dbReference type="AlphaFoldDB" id="A0A9X3X0Y5"/>
<dbReference type="Pfam" id="PF14261">
    <property type="entry name" value="DUF4351"/>
    <property type="match status" value="1"/>
</dbReference>
<evidence type="ECO:0000313" key="3">
    <source>
        <dbReference type="Proteomes" id="UP001151081"/>
    </source>
</evidence>
<accession>A0A9X3X0Y5</accession>
<dbReference type="PANTHER" id="PTHR35586">
    <property type="entry name" value="SLL1691 PROTEIN"/>
    <property type="match status" value="1"/>
</dbReference>
<evidence type="ECO:0000313" key="2">
    <source>
        <dbReference type="EMBL" id="MDC3979436.1"/>
    </source>
</evidence>